<evidence type="ECO:0000313" key="2">
    <source>
        <dbReference type="EMBL" id="BDZ54598.1"/>
    </source>
</evidence>
<sequence length="88" mass="9616">MHDHVALARDERFAERDREHAGSADLLERGTRGVAVGGDGDDLDLGVGGLPEPLRDLLRLRERERAPRVPTRMTSRAGLTVRSPPVPA</sequence>
<organism evidence="2 3">
    <name type="scientific">Agromyces marinus</name>
    <dbReference type="NCBI Taxonomy" id="1389020"/>
    <lineage>
        <taxon>Bacteria</taxon>
        <taxon>Bacillati</taxon>
        <taxon>Actinomycetota</taxon>
        <taxon>Actinomycetes</taxon>
        <taxon>Micrococcales</taxon>
        <taxon>Microbacteriaceae</taxon>
        <taxon>Agromyces</taxon>
    </lineage>
</organism>
<feature type="region of interest" description="Disordered" evidence="1">
    <location>
        <begin position="65"/>
        <end position="88"/>
    </location>
</feature>
<gene>
    <name evidence="2" type="ORF">GCM10025870_16710</name>
</gene>
<reference evidence="3" key="1">
    <citation type="journal article" date="2019" name="Int. J. Syst. Evol. Microbiol.">
        <title>The Global Catalogue of Microorganisms (GCM) 10K type strain sequencing project: providing services to taxonomists for standard genome sequencing and annotation.</title>
        <authorList>
            <consortium name="The Broad Institute Genomics Platform"/>
            <consortium name="The Broad Institute Genome Sequencing Center for Infectious Disease"/>
            <person name="Wu L."/>
            <person name="Ma J."/>
        </authorList>
    </citation>
    <scope>NUCLEOTIDE SEQUENCE [LARGE SCALE GENOMIC DNA]</scope>
    <source>
        <strain evidence="3">NBRC 109019</strain>
    </source>
</reference>
<keyword evidence="3" id="KW-1185">Reference proteome</keyword>
<feature type="compositionally biased region" description="Basic and acidic residues" evidence="1">
    <location>
        <begin position="1"/>
        <end position="31"/>
    </location>
</feature>
<evidence type="ECO:0000313" key="3">
    <source>
        <dbReference type="Proteomes" id="UP001321477"/>
    </source>
</evidence>
<protein>
    <submittedName>
        <fullName evidence="2">Uncharacterized protein</fullName>
    </submittedName>
</protein>
<dbReference type="Proteomes" id="UP001321477">
    <property type="component" value="Chromosome"/>
</dbReference>
<feature type="region of interest" description="Disordered" evidence="1">
    <location>
        <begin position="1"/>
        <end position="41"/>
    </location>
</feature>
<accession>A0ABM8H1E8</accession>
<name>A0ABM8H1E8_9MICO</name>
<evidence type="ECO:0000256" key="1">
    <source>
        <dbReference type="SAM" id="MobiDB-lite"/>
    </source>
</evidence>
<dbReference type="EMBL" id="AP027734">
    <property type="protein sequence ID" value="BDZ54598.1"/>
    <property type="molecule type" value="Genomic_DNA"/>
</dbReference>
<proteinExistence type="predicted"/>